<dbReference type="PANTHER" id="PTHR11908">
    <property type="entry name" value="XANTHINE DEHYDROGENASE"/>
    <property type="match status" value="1"/>
</dbReference>
<dbReference type="GO" id="GO:0016491">
    <property type="term" value="F:oxidoreductase activity"/>
    <property type="evidence" value="ECO:0007669"/>
    <property type="project" value="InterPro"/>
</dbReference>
<reference evidence="2 3" key="1">
    <citation type="journal article" date="2005" name="Nature">
        <title>The map-based sequence of the rice genome.</title>
        <authorList>
            <consortium name="International rice genome sequencing project (IRGSP)"/>
            <person name="Matsumoto T."/>
            <person name="Wu J."/>
            <person name="Kanamori H."/>
            <person name="Katayose Y."/>
            <person name="Fujisawa M."/>
            <person name="Namiki N."/>
            <person name="Mizuno H."/>
            <person name="Yamamoto K."/>
            <person name="Antonio B.A."/>
            <person name="Baba T."/>
            <person name="Sakata K."/>
            <person name="Nagamura Y."/>
            <person name="Aoki H."/>
            <person name="Arikawa K."/>
            <person name="Arita K."/>
            <person name="Bito T."/>
            <person name="Chiden Y."/>
            <person name="Fujitsuka N."/>
            <person name="Fukunaka R."/>
            <person name="Hamada M."/>
            <person name="Harada C."/>
            <person name="Hayashi A."/>
            <person name="Hijishita S."/>
            <person name="Honda M."/>
            <person name="Hosokawa S."/>
            <person name="Ichikawa Y."/>
            <person name="Idonuma A."/>
            <person name="Iijima M."/>
            <person name="Ikeda M."/>
            <person name="Ikeno M."/>
            <person name="Ito K."/>
            <person name="Ito S."/>
            <person name="Ito T."/>
            <person name="Ito Y."/>
            <person name="Ito Y."/>
            <person name="Iwabuchi A."/>
            <person name="Kamiya K."/>
            <person name="Karasawa W."/>
            <person name="Kurita K."/>
            <person name="Katagiri S."/>
            <person name="Kikuta A."/>
            <person name="Kobayashi H."/>
            <person name="Kobayashi N."/>
            <person name="Machita K."/>
            <person name="Maehara T."/>
            <person name="Masukawa M."/>
            <person name="Mizubayashi T."/>
            <person name="Mukai Y."/>
            <person name="Nagasaki H."/>
            <person name="Nagata Y."/>
            <person name="Naito S."/>
            <person name="Nakashima M."/>
            <person name="Nakama Y."/>
            <person name="Nakamichi Y."/>
            <person name="Nakamura M."/>
            <person name="Meguro A."/>
            <person name="Negishi M."/>
            <person name="Ohta I."/>
            <person name="Ohta T."/>
            <person name="Okamoto M."/>
            <person name="Ono N."/>
            <person name="Saji S."/>
            <person name="Sakaguchi M."/>
            <person name="Sakai K."/>
            <person name="Shibata M."/>
            <person name="Shimokawa T."/>
            <person name="Song J."/>
            <person name="Takazaki Y."/>
            <person name="Terasawa K."/>
            <person name="Tsugane M."/>
            <person name="Tsuji K."/>
            <person name="Ueda S."/>
            <person name="Waki K."/>
            <person name="Yamagata H."/>
            <person name="Yamamoto M."/>
            <person name="Yamamoto S."/>
            <person name="Yamane H."/>
            <person name="Yoshiki S."/>
            <person name="Yoshihara R."/>
            <person name="Yukawa K."/>
            <person name="Zhong H."/>
            <person name="Yano M."/>
            <person name="Yuan Q."/>
            <person name="Ouyang S."/>
            <person name="Liu J."/>
            <person name="Jones K.M."/>
            <person name="Gansberger K."/>
            <person name="Moffat K."/>
            <person name="Hill J."/>
            <person name="Bera J."/>
            <person name="Fadrosh D."/>
            <person name="Jin S."/>
            <person name="Johri S."/>
            <person name="Kim M."/>
            <person name="Overton L."/>
            <person name="Reardon M."/>
            <person name="Tsitrin T."/>
            <person name="Vuong H."/>
            <person name="Weaver B."/>
            <person name="Ciecko A."/>
            <person name="Tallon L."/>
            <person name="Jackson J."/>
            <person name="Pai G."/>
            <person name="Aken S.V."/>
            <person name="Utterback T."/>
            <person name="Reidmuller S."/>
            <person name="Feldblyum T."/>
            <person name="Hsiao J."/>
            <person name="Zismann V."/>
            <person name="Iobst S."/>
            <person name="de Vazeille A.R."/>
            <person name="Buell C.R."/>
            <person name="Ying K."/>
            <person name="Li Y."/>
            <person name="Lu T."/>
            <person name="Huang Y."/>
            <person name="Zhao Q."/>
            <person name="Feng Q."/>
            <person name="Zhang L."/>
            <person name="Zhu J."/>
            <person name="Weng Q."/>
            <person name="Mu J."/>
            <person name="Lu Y."/>
            <person name="Fan D."/>
            <person name="Liu Y."/>
            <person name="Guan J."/>
            <person name="Zhang Y."/>
            <person name="Yu S."/>
            <person name="Liu X."/>
            <person name="Zhang Y."/>
            <person name="Hong G."/>
            <person name="Han B."/>
            <person name="Choisne N."/>
            <person name="Demange N."/>
            <person name="Orjeda G."/>
            <person name="Samain S."/>
            <person name="Cattolico L."/>
            <person name="Pelletier E."/>
            <person name="Couloux A."/>
            <person name="Segurens B."/>
            <person name="Wincker P."/>
            <person name="D'Hont A."/>
            <person name="Scarpelli C."/>
            <person name="Weissenbach J."/>
            <person name="Salanoubat M."/>
            <person name="Quetier F."/>
            <person name="Yu Y."/>
            <person name="Kim H.R."/>
            <person name="Rambo T."/>
            <person name="Currie J."/>
            <person name="Collura K."/>
            <person name="Luo M."/>
            <person name="Yang T."/>
            <person name="Ammiraju J.S.S."/>
            <person name="Engler F."/>
            <person name="Soderlund C."/>
            <person name="Wing R.A."/>
            <person name="Palmer L.E."/>
            <person name="de la Bastide M."/>
            <person name="Spiegel L."/>
            <person name="Nascimento L."/>
            <person name="Zutavern T."/>
            <person name="O'Shaughnessy A."/>
            <person name="Dike S."/>
            <person name="Dedhia N."/>
            <person name="Preston R."/>
            <person name="Balija V."/>
            <person name="McCombie W.R."/>
            <person name="Chow T."/>
            <person name="Chen H."/>
            <person name="Chung M."/>
            <person name="Chen C."/>
            <person name="Shaw J."/>
            <person name="Wu H."/>
            <person name="Hsiao K."/>
            <person name="Chao Y."/>
            <person name="Chu M."/>
            <person name="Cheng C."/>
            <person name="Hour A."/>
            <person name="Lee P."/>
            <person name="Lin S."/>
            <person name="Lin Y."/>
            <person name="Liou J."/>
            <person name="Liu S."/>
            <person name="Hsing Y."/>
            <person name="Raghuvanshi S."/>
            <person name="Mohanty A."/>
            <person name="Bharti A.K."/>
            <person name="Gaur A."/>
            <person name="Gupta V."/>
            <person name="Kumar D."/>
            <person name="Ravi V."/>
            <person name="Vij S."/>
            <person name="Kapur A."/>
            <person name="Khurana P."/>
            <person name="Khurana P."/>
            <person name="Khurana J.P."/>
            <person name="Tyagi A.K."/>
            <person name="Gaikwad K."/>
            <person name="Singh A."/>
            <person name="Dalal V."/>
            <person name="Srivastava S."/>
            <person name="Dixit A."/>
            <person name="Pal A.K."/>
            <person name="Ghazi I.A."/>
            <person name="Yadav M."/>
            <person name="Pandit A."/>
            <person name="Bhargava A."/>
            <person name="Sureshbabu K."/>
            <person name="Batra K."/>
            <person name="Sharma T.R."/>
            <person name="Mohapatra T."/>
            <person name="Singh N.K."/>
            <person name="Messing J."/>
            <person name="Nelson A.B."/>
            <person name="Fuks G."/>
            <person name="Kavchok S."/>
            <person name="Keizer G."/>
            <person name="Linton E."/>
            <person name="Llaca V."/>
            <person name="Song R."/>
            <person name="Tanyolac B."/>
            <person name="Young S."/>
            <person name="Ho-Il K."/>
            <person name="Hahn J.H."/>
            <person name="Sangsakoo G."/>
            <person name="Vanavichit A."/>
            <person name="de Mattos Luiz.A.T."/>
            <person name="Zimmer P.D."/>
            <person name="Malone G."/>
            <person name="Dellagostin O."/>
            <person name="de Oliveira A.C."/>
            <person name="Bevan M."/>
            <person name="Bancroft I."/>
            <person name="Minx P."/>
            <person name="Cordum H."/>
            <person name="Wilson R."/>
            <person name="Cheng Z."/>
            <person name="Jin W."/>
            <person name="Jiang J."/>
            <person name="Leong S.A."/>
            <person name="Iwama H."/>
            <person name="Gojobori T."/>
            <person name="Itoh T."/>
            <person name="Niimura Y."/>
            <person name="Fujii Y."/>
            <person name="Habara T."/>
            <person name="Sakai H."/>
            <person name="Sato Y."/>
            <person name="Wilson G."/>
            <person name="Kumar K."/>
            <person name="McCouch S."/>
            <person name="Juretic N."/>
            <person name="Hoen D."/>
            <person name="Wright S."/>
            <person name="Bruskiewich R."/>
            <person name="Bureau T."/>
            <person name="Miyao A."/>
            <person name="Hirochika H."/>
            <person name="Nishikawa T."/>
            <person name="Kadowaki K."/>
            <person name="Sugiura M."/>
            <person name="Burr B."/>
            <person name="Sasaki T."/>
        </authorList>
    </citation>
    <scope>NUCLEOTIDE SEQUENCE [LARGE SCALE GENOMIC DNA]</scope>
    <source>
        <strain evidence="3">cv. Nipponbare</strain>
    </source>
</reference>
<dbReference type="InterPro" id="IPR037165">
    <property type="entry name" value="AldOxase/xan_DH_Mopterin-bd_sf"/>
</dbReference>
<organism evidence="2 3">
    <name type="scientific">Oryza sativa subsp. japonica</name>
    <name type="common">Rice</name>
    <dbReference type="NCBI Taxonomy" id="39947"/>
    <lineage>
        <taxon>Eukaryota</taxon>
        <taxon>Viridiplantae</taxon>
        <taxon>Streptophyta</taxon>
        <taxon>Embryophyta</taxon>
        <taxon>Tracheophyta</taxon>
        <taxon>Spermatophyta</taxon>
        <taxon>Magnoliopsida</taxon>
        <taxon>Liliopsida</taxon>
        <taxon>Poales</taxon>
        <taxon>Poaceae</taxon>
        <taxon>BOP clade</taxon>
        <taxon>Oryzoideae</taxon>
        <taxon>Oryzeae</taxon>
        <taxon>Oryzinae</taxon>
        <taxon>Oryza</taxon>
        <taxon>Oryza sativa</taxon>
    </lineage>
</organism>
<reference evidence="3" key="2">
    <citation type="journal article" date="2008" name="Nucleic Acids Res.">
        <title>The rice annotation project database (RAP-DB): 2008 update.</title>
        <authorList>
            <consortium name="The rice annotation project (RAP)"/>
        </authorList>
    </citation>
    <scope>GENOME REANNOTATION</scope>
    <source>
        <strain evidence="3">cv. Nipponbare</strain>
    </source>
</reference>
<feature type="region of interest" description="Disordered" evidence="1">
    <location>
        <begin position="40"/>
        <end position="78"/>
    </location>
</feature>
<dbReference type="Proteomes" id="UP000000763">
    <property type="component" value="Chromosome 3"/>
</dbReference>
<dbReference type="KEGG" id="dosa:Os03g0791200"/>
<evidence type="ECO:0000313" key="2">
    <source>
        <dbReference type="EMBL" id="BAF13433.2"/>
    </source>
</evidence>
<gene>
    <name evidence="2" type="ordered locus">Os03g0791200</name>
</gene>
<proteinExistence type="predicted"/>
<dbReference type="Gene3D" id="3.30.365.10">
    <property type="entry name" value="Aldehyde oxidase/xanthine dehydrogenase, molybdopterin binding domain"/>
    <property type="match status" value="1"/>
</dbReference>
<sequence length="78" mass="8151">GLVIHDSTWTYKIPTVDTIPKQFNVELINSARVHKRVLSSKASGEAAAAAGVVGALRDEGGDQSGRPGRSSPAPAARR</sequence>
<evidence type="ECO:0000256" key="1">
    <source>
        <dbReference type="SAM" id="MobiDB-lite"/>
    </source>
</evidence>
<accession>Q0DMV5</accession>
<dbReference type="EMBL" id="AP008209">
    <property type="protein sequence ID" value="BAF13433.2"/>
    <property type="molecule type" value="Genomic_DNA"/>
</dbReference>
<evidence type="ECO:0000313" key="3">
    <source>
        <dbReference type="Proteomes" id="UP000000763"/>
    </source>
</evidence>
<feature type="non-terminal residue" evidence="2">
    <location>
        <position position="1"/>
    </location>
</feature>
<name>Q0DMV5_ORYSJ</name>
<protein>
    <submittedName>
        <fullName evidence="2">Os03g0791200 protein</fullName>
    </submittedName>
</protein>
<dbReference type="PANTHER" id="PTHR11908:SF92">
    <property type="entry name" value="ALDEHYDE OXIDASE 1-RELATED"/>
    <property type="match status" value="1"/>
</dbReference>
<dbReference type="InterPro" id="IPR016208">
    <property type="entry name" value="Ald_Oxase/xanthine_DH-like"/>
</dbReference>
<dbReference type="SUPFAM" id="SSF56003">
    <property type="entry name" value="Molybdenum cofactor-binding domain"/>
    <property type="match status" value="1"/>
</dbReference>
<dbReference type="GO" id="GO:0005506">
    <property type="term" value="F:iron ion binding"/>
    <property type="evidence" value="ECO:0007669"/>
    <property type="project" value="InterPro"/>
</dbReference>
<dbReference type="AlphaFoldDB" id="Q0DMV5"/>
<feature type="compositionally biased region" description="Low complexity" evidence="1">
    <location>
        <begin position="46"/>
        <end position="55"/>
    </location>
</feature>